<dbReference type="Pfam" id="PF05099">
    <property type="entry name" value="TerB"/>
    <property type="match status" value="1"/>
</dbReference>
<reference evidence="2" key="1">
    <citation type="journal article" date="2014" name="Int. J. Syst. Evol. Microbiol.">
        <title>Complete genome sequence of Corynebacterium casei LMG S-19264T (=DSM 44701T), isolated from a smear-ripened cheese.</title>
        <authorList>
            <consortium name="US DOE Joint Genome Institute (JGI-PGF)"/>
            <person name="Walter F."/>
            <person name="Albersmeier A."/>
            <person name="Kalinowski J."/>
            <person name="Ruckert C."/>
        </authorList>
    </citation>
    <scope>NUCLEOTIDE SEQUENCE</scope>
    <source>
        <strain evidence="2">KCTC 42651</strain>
    </source>
</reference>
<proteinExistence type="predicted"/>
<dbReference type="SUPFAM" id="SSF158682">
    <property type="entry name" value="TerB-like"/>
    <property type="match status" value="1"/>
</dbReference>
<name>A0A918XTS3_9PROT</name>
<dbReference type="Proteomes" id="UP000630353">
    <property type="component" value="Unassembled WGS sequence"/>
</dbReference>
<evidence type="ECO:0000313" key="3">
    <source>
        <dbReference type="Proteomes" id="UP000630353"/>
    </source>
</evidence>
<comment type="caution">
    <text evidence="2">The sequence shown here is derived from an EMBL/GenBank/DDBJ whole genome shotgun (WGS) entry which is preliminary data.</text>
</comment>
<dbReference type="InterPro" id="IPR029024">
    <property type="entry name" value="TerB-like"/>
</dbReference>
<gene>
    <name evidence="2" type="ORF">GCM10017083_34610</name>
</gene>
<protein>
    <recommendedName>
        <fullName evidence="1">Co-chaperone DjlA N-terminal domain-containing protein</fullName>
    </recommendedName>
</protein>
<organism evidence="2 3">
    <name type="scientific">Thalassobaculum fulvum</name>
    <dbReference type="NCBI Taxonomy" id="1633335"/>
    <lineage>
        <taxon>Bacteria</taxon>
        <taxon>Pseudomonadati</taxon>
        <taxon>Pseudomonadota</taxon>
        <taxon>Alphaproteobacteria</taxon>
        <taxon>Rhodospirillales</taxon>
        <taxon>Thalassobaculaceae</taxon>
        <taxon>Thalassobaculum</taxon>
    </lineage>
</organism>
<evidence type="ECO:0000313" key="2">
    <source>
        <dbReference type="EMBL" id="GHD55538.1"/>
    </source>
</evidence>
<reference evidence="2" key="2">
    <citation type="submission" date="2020-09" db="EMBL/GenBank/DDBJ databases">
        <authorList>
            <person name="Sun Q."/>
            <person name="Kim S."/>
        </authorList>
    </citation>
    <scope>NUCLEOTIDE SEQUENCE</scope>
    <source>
        <strain evidence="2">KCTC 42651</strain>
    </source>
</reference>
<dbReference type="EMBL" id="BMZS01000008">
    <property type="protein sequence ID" value="GHD55538.1"/>
    <property type="molecule type" value="Genomic_DNA"/>
</dbReference>
<sequence>MAEGFLQAVRREVERLQHRGFLEALMAVAALAAMADGDYGIAEKYRAEALLSELPIFDVFDLREAMEILDEDVFALRSDRVAATRRLENRVAGYAGSPDRARTLLRAAHAVITCDGATTAAEQAEFERLARLLGLEPDDLALA</sequence>
<dbReference type="CDD" id="cd07176">
    <property type="entry name" value="terB"/>
    <property type="match status" value="1"/>
</dbReference>
<keyword evidence="3" id="KW-1185">Reference proteome</keyword>
<dbReference type="RefSeq" id="WP_189991910.1">
    <property type="nucleotide sequence ID" value="NZ_BMZS01000008.1"/>
</dbReference>
<feature type="domain" description="Co-chaperone DjlA N-terminal" evidence="1">
    <location>
        <begin position="23"/>
        <end position="141"/>
    </location>
</feature>
<dbReference type="AlphaFoldDB" id="A0A918XTS3"/>
<accession>A0A918XTS3</accession>
<evidence type="ECO:0000259" key="1">
    <source>
        <dbReference type="Pfam" id="PF05099"/>
    </source>
</evidence>
<dbReference type="Gene3D" id="1.10.3680.10">
    <property type="entry name" value="TerB-like"/>
    <property type="match status" value="1"/>
</dbReference>
<dbReference type="InterPro" id="IPR007791">
    <property type="entry name" value="DjlA_N"/>
</dbReference>